<evidence type="ECO:0000313" key="2">
    <source>
        <dbReference type="EMBL" id="KIY45624.1"/>
    </source>
</evidence>
<evidence type="ECO:0000256" key="1">
    <source>
        <dbReference type="SAM" id="MobiDB-lite"/>
    </source>
</evidence>
<protein>
    <submittedName>
        <fullName evidence="2">Uncharacterized protein</fullName>
    </submittedName>
</protein>
<feature type="compositionally biased region" description="Basic and acidic residues" evidence="1">
    <location>
        <begin position="146"/>
        <end position="173"/>
    </location>
</feature>
<evidence type="ECO:0000313" key="3">
    <source>
        <dbReference type="Proteomes" id="UP000054144"/>
    </source>
</evidence>
<accession>A0A0D7A5G6</accession>
<reference evidence="2 3" key="1">
    <citation type="journal article" date="2015" name="Fungal Genet. Biol.">
        <title>Evolution of novel wood decay mechanisms in Agaricales revealed by the genome sequences of Fistulina hepatica and Cylindrobasidium torrendii.</title>
        <authorList>
            <person name="Floudas D."/>
            <person name="Held B.W."/>
            <person name="Riley R."/>
            <person name="Nagy L.G."/>
            <person name="Koehler G."/>
            <person name="Ransdell A.S."/>
            <person name="Younus H."/>
            <person name="Chow J."/>
            <person name="Chiniquy J."/>
            <person name="Lipzen A."/>
            <person name="Tritt A."/>
            <person name="Sun H."/>
            <person name="Haridas S."/>
            <person name="LaButti K."/>
            <person name="Ohm R.A."/>
            <person name="Kues U."/>
            <person name="Blanchette R.A."/>
            <person name="Grigoriev I.V."/>
            <person name="Minto R.E."/>
            <person name="Hibbett D.S."/>
        </authorList>
    </citation>
    <scope>NUCLEOTIDE SEQUENCE [LARGE SCALE GENOMIC DNA]</scope>
    <source>
        <strain evidence="2 3">ATCC 64428</strain>
    </source>
</reference>
<dbReference type="EMBL" id="KN882047">
    <property type="protein sequence ID" value="KIY45624.1"/>
    <property type="molecule type" value="Genomic_DNA"/>
</dbReference>
<name>A0A0D7A5G6_9AGAR</name>
<keyword evidence="3" id="KW-1185">Reference proteome</keyword>
<feature type="region of interest" description="Disordered" evidence="1">
    <location>
        <begin position="138"/>
        <end position="227"/>
    </location>
</feature>
<sequence length="227" mass="25699">MSSSAPPRPALLYMPYIEDRWRCDLRNAYTTVIQLTDDACTDDLKSGNYAKDAPDVPNGRLIERGANQLDRQSRRGIKRRTGEQNNRVTVEAYSAYYPAKERAYNHKGNSAHFGRKPFISSTYKAAERENCALRGTYEASAFPGKKPTEQHERKASQSEHETTQQGREQRRDIPASAPCRLGNTSNEIDDTGNDGAGRRDEHRYRKRTRAGKRSAKIIHNKTDQPVG</sequence>
<dbReference type="AlphaFoldDB" id="A0A0D7A5G6"/>
<organism evidence="2 3">
    <name type="scientific">Fistulina hepatica ATCC 64428</name>
    <dbReference type="NCBI Taxonomy" id="1128425"/>
    <lineage>
        <taxon>Eukaryota</taxon>
        <taxon>Fungi</taxon>
        <taxon>Dikarya</taxon>
        <taxon>Basidiomycota</taxon>
        <taxon>Agaricomycotina</taxon>
        <taxon>Agaricomycetes</taxon>
        <taxon>Agaricomycetidae</taxon>
        <taxon>Agaricales</taxon>
        <taxon>Fistulinaceae</taxon>
        <taxon>Fistulina</taxon>
    </lineage>
</organism>
<proteinExistence type="predicted"/>
<feature type="compositionally biased region" description="Basic residues" evidence="1">
    <location>
        <begin position="204"/>
        <end position="219"/>
    </location>
</feature>
<dbReference type="Proteomes" id="UP000054144">
    <property type="component" value="Unassembled WGS sequence"/>
</dbReference>
<gene>
    <name evidence="2" type="ORF">FISHEDRAFT_61025</name>
</gene>